<evidence type="ECO:0000313" key="2">
    <source>
        <dbReference type="Proteomes" id="UP000694251"/>
    </source>
</evidence>
<proteinExistence type="predicted"/>
<keyword evidence="2" id="KW-1185">Reference proteome</keyword>
<dbReference type="AlphaFoldDB" id="A0A8T1XQ22"/>
<dbReference type="EMBL" id="JAEFBJ010000013">
    <property type="protein sequence ID" value="KAG7536108.1"/>
    <property type="molecule type" value="Genomic_DNA"/>
</dbReference>
<name>A0A8T1XQ22_ARASU</name>
<reference evidence="1 2" key="1">
    <citation type="submission" date="2020-12" db="EMBL/GenBank/DDBJ databases">
        <title>Concerted genomic and epigenomic changes stabilize Arabidopsis allopolyploids.</title>
        <authorList>
            <person name="Chen Z."/>
        </authorList>
    </citation>
    <scope>NUCLEOTIDE SEQUENCE [LARGE SCALE GENOMIC DNA]</scope>
    <source>
        <strain evidence="1">As9502</strain>
        <tissue evidence="1">Leaf</tissue>
    </source>
</reference>
<accession>A0A8T1XQ22</accession>
<protein>
    <submittedName>
        <fullName evidence="1">Uncharacterized protein</fullName>
    </submittedName>
</protein>
<gene>
    <name evidence="1" type="ORF">ISN44_As13g000740</name>
</gene>
<dbReference type="Proteomes" id="UP000694251">
    <property type="component" value="Chromosome 13"/>
</dbReference>
<sequence length="106" mass="12120">MVSTNSRSVATLWRHRAVNYLRCTISSQSSDLFFLSPCRLLQPRFGALPTMKRLLSVMERFLLEDGGELEIRIKLDPVYGSITIINTVFGMTKTELIYIVLTFSED</sequence>
<organism evidence="1 2">
    <name type="scientific">Arabidopsis suecica</name>
    <name type="common">Swedish thale-cress</name>
    <name type="synonym">Cardaminopsis suecica</name>
    <dbReference type="NCBI Taxonomy" id="45249"/>
    <lineage>
        <taxon>Eukaryota</taxon>
        <taxon>Viridiplantae</taxon>
        <taxon>Streptophyta</taxon>
        <taxon>Embryophyta</taxon>
        <taxon>Tracheophyta</taxon>
        <taxon>Spermatophyta</taxon>
        <taxon>Magnoliopsida</taxon>
        <taxon>eudicotyledons</taxon>
        <taxon>Gunneridae</taxon>
        <taxon>Pentapetalae</taxon>
        <taxon>rosids</taxon>
        <taxon>malvids</taxon>
        <taxon>Brassicales</taxon>
        <taxon>Brassicaceae</taxon>
        <taxon>Camelineae</taxon>
        <taxon>Arabidopsis</taxon>
    </lineage>
</organism>
<dbReference type="OrthoDB" id="10479416at2759"/>
<comment type="caution">
    <text evidence="1">The sequence shown here is derived from an EMBL/GenBank/DDBJ whole genome shotgun (WGS) entry which is preliminary data.</text>
</comment>
<evidence type="ECO:0000313" key="1">
    <source>
        <dbReference type="EMBL" id="KAG7536108.1"/>
    </source>
</evidence>